<protein>
    <recommendedName>
        <fullName evidence="3">Tetratricopeptide repeat protein</fullName>
    </recommendedName>
</protein>
<dbReference type="InterPro" id="IPR011990">
    <property type="entry name" value="TPR-like_helical_dom_sf"/>
</dbReference>
<accession>A0ABQ0CAM6</accession>
<reference evidence="1 2" key="1">
    <citation type="submission" date="2024-05" db="EMBL/GenBank/DDBJ databases">
        <authorList>
            <consortium name="Candidatus Magnetaquicoccaceae bacterium FCR-1 genome sequencing consortium"/>
            <person name="Shimoshige H."/>
            <person name="Shimamura S."/>
            <person name="Taoka A."/>
            <person name="Kobayashi H."/>
            <person name="Maekawa T."/>
        </authorList>
    </citation>
    <scope>NUCLEOTIDE SEQUENCE [LARGE SCALE GENOMIC DNA]</scope>
    <source>
        <strain evidence="1 2">FCR-1</strain>
    </source>
</reference>
<evidence type="ECO:0008006" key="3">
    <source>
        <dbReference type="Google" id="ProtNLM"/>
    </source>
</evidence>
<gene>
    <name evidence="1" type="ORF">SIID45300_02281</name>
</gene>
<organism evidence="1 2">
    <name type="scientific">Candidatus Magnetaquiglobus chichijimensis</name>
    <dbReference type="NCBI Taxonomy" id="3141448"/>
    <lineage>
        <taxon>Bacteria</taxon>
        <taxon>Pseudomonadati</taxon>
        <taxon>Pseudomonadota</taxon>
        <taxon>Magnetococcia</taxon>
        <taxon>Magnetococcales</taxon>
        <taxon>Candidatus Magnetaquicoccaceae</taxon>
        <taxon>Candidatus Magnetaquiglobus</taxon>
    </lineage>
</organism>
<proteinExistence type="predicted"/>
<dbReference type="SUPFAM" id="SSF48452">
    <property type="entry name" value="TPR-like"/>
    <property type="match status" value="1"/>
</dbReference>
<dbReference type="Gene3D" id="1.25.40.10">
    <property type="entry name" value="Tetratricopeptide repeat domain"/>
    <property type="match status" value="2"/>
</dbReference>
<dbReference type="InterPro" id="IPR027417">
    <property type="entry name" value="P-loop_NTPase"/>
</dbReference>
<keyword evidence="2" id="KW-1185">Reference proteome</keyword>
<dbReference type="SUPFAM" id="SSF52540">
    <property type="entry name" value="P-loop containing nucleoside triphosphate hydrolases"/>
    <property type="match status" value="1"/>
</dbReference>
<evidence type="ECO:0000313" key="2">
    <source>
        <dbReference type="Proteomes" id="UP001628193"/>
    </source>
</evidence>
<comment type="caution">
    <text evidence="1">The sequence shown here is derived from an EMBL/GenBank/DDBJ whole genome shotgun (WGS) entry which is preliminary data.</text>
</comment>
<reference evidence="1 2" key="2">
    <citation type="submission" date="2024-09" db="EMBL/GenBank/DDBJ databases">
        <title>Draft genome sequence of Candidatus Magnetaquicoccaceae bacterium FCR-1.</title>
        <authorList>
            <person name="Shimoshige H."/>
            <person name="Shimamura S."/>
            <person name="Taoka A."/>
            <person name="Kobayashi H."/>
            <person name="Maekawa T."/>
        </authorList>
    </citation>
    <scope>NUCLEOTIDE SEQUENCE [LARGE SCALE GENOMIC DNA]</scope>
    <source>
        <strain evidence="1 2">FCR-1</strain>
    </source>
</reference>
<dbReference type="RefSeq" id="WP_420905630.1">
    <property type="nucleotide sequence ID" value="NZ_BAAFGK010000004.1"/>
</dbReference>
<name>A0ABQ0CAM6_9PROT</name>
<sequence length="787" mass="88287">MSRKNKIEVKSAEHPTLINKQINYVGITPRGLLLQPLPVDAGSESTQADLATSILRFRYTARQTSLLGREHEWEQLRVFLDRPEPFLWWLAVGPGGVGKSRLALDVVLARRAMGWEAGFLGRDQTWVENGRFLRSPPTHWPSKPVILIADYILGKPEEVGELVQQLTGRVSGQGKVRLLLLEREGEEADWFKPLLGQGFRMDCIVRSRHRQESLRLGPLSLEHMIAVIRQWPGGKRIADAHLRTILERMDVGGRPLYAIFLADALQKGEKEALSWNKDELIRHILDREKERWRESSVLEERDLPLLYLATLCGGIDTDREDLPETVMVRLDSANQVHTPPWGERVLHVTGTALTLDQPRLSPLEPDLLGELFILEGLCPTHASPRLDNTRALRIEILQDSWQINPVKVYETLSRCAQDYPGHAALWSLMVLPPMQNQLTRFFWAQTVVNITAFAGIEIRNAQNLLNQLAELAMAYPDDAPLREAQAMGYSNLIASYSKTEEIQLAKRTYDNLVALATAYPDDATVREWHAKGMYKLSIVYCEEGKLIQARELYEALVFLAATYPEEPQIRAEQAKGAYNLSTYYGNVADLTQAQIMYETLHELATVHTSEAILRELQAQGAVNLSIVYGNTGKLSQALNLYEDIVALVMAHPCEAPLRELQAQGAVNLIIAYGNAGELTQALGLYEAISALAIAHSVEEALRDWQAKGAYNLCTLYGNARELAQAQRLYEDIAALTIVHPDEASLRESQAKGAVNLIVAYRDAGDLPKAQEFYEKVAEFLKSELSVE</sequence>
<dbReference type="Proteomes" id="UP001628193">
    <property type="component" value="Unassembled WGS sequence"/>
</dbReference>
<evidence type="ECO:0000313" key="1">
    <source>
        <dbReference type="EMBL" id="GAB0057947.1"/>
    </source>
</evidence>
<dbReference type="EMBL" id="BAAFGK010000004">
    <property type="protein sequence ID" value="GAB0057947.1"/>
    <property type="molecule type" value="Genomic_DNA"/>
</dbReference>